<name>A0A2K8N7G2_9BACL</name>
<dbReference type="RefSeq" id="WP_100668068.1">
    <property type="nucleotide sequence ID" value="NZ_CP024955.1"/>
</dbReference>
<dbReference type="OrthoDB" id="9792858at2"/>
<keyword evidence="4" id="KW-1185">Reference proteome</keyword>
<sequence>MDTRELRYCFGRFATGVTVVTYEFGGEPHGITVNSFTSVSLEPPLLLVSIARQAKACSRLDGAPFVVNVLASHQRAVAMNFAGRPQQDASFAWERGERAPRLSPVLAWMECVPWRRYDGGDHVLYVGEIVGFDYCEDSPLIFFTGNFGIPAAAGERG</sequence>
<dbReference type="EMBL" id="CP024955">
    <property type="protein sequence ID" value="ATY85281.1"/>
    <property type="molecule type" value="Genomic_DNA"/>
</dbReference>
<dbReference type="AlphaFoldDB" id="A0A2K8N7G2"/>
<evidence type="ECO:0000313" key="3">
    <source>
        <dbReference type="EMBL" id="ATY85281.1"/>
    </source>
</evidence>
<proteinExistence type="predicted"/>
<dbReference type="Pfam" id="PF01613">
    <property type="entry name" value="Flavin_Reduct"/>
    <property type="match status" value="1"/>
</dbReference>
<protein>
    <submittedName>
        <fullName evidence="3">Flavin reductase</fullName>
    </submittedName>
</protein>
<dbReference type="Gene3D" id="2.30.110.10">
    <property type="entry name" value="Electron Transport, Fmn-binding Protein, Chain A"/>
    <property type="match status" value="1"/>
</dbReference>
<dbReference type="SUPFAM" id="SSF50475">
    <property type="entry name" value="FMN-binding split barrel"/>
    <property type="match status" value="1"/>
</dbReference>
<feature type="domain" description="Flavin reductase like" evidence="2">
    <location>
        <begin position="10"/>
        <end position="149"/>
    </location>
</feature>
<dbReference type="InterPro" id="IPR012349">
    <property type="entry name" value="Split_barrel_FMN-bd"/>
</dbReference>
<evidence type="ECO:0000256" key="1">
    <source>
        <dbReference type="ARBA" id="ARBA00023002"/>
    </source>
</evidence>
<dbReference type="InterPro" id="IPR002563">
    <property type="entry name" value="Flavin_Rdtase-like_dom"/>
</dbReference>
<dbReference type="InterPro" id="IPR050268">
    <property type="entry name" value="NADH-dep_flavin_reductase"/>
</dbReference>
<dbReference type="KEGG" id="kyr:CVV65_10385"/>
<reference evidence="4" key="1">
    <citation type="submission" date="2017-11" db="EMBL/GenBank/DDBJ databases">
        <title>Complete Genome Sequence of Kyrpidia sp. Strain EA-1, a thermophilic, hydrogen-oxidizing Bacterium, isolated from the Azores.</title>
        <authorList>
            <person name="Reiner J.E."/>
            <person name="Lapp C.J."/>
            <person name="Bunk B."/>
            <person name="Gescher J."/>
        </authorList>
    </citation>
    <scope>NUCLEOTIDE SEQUENCE [LARGE SCALE GENOMIC DNA]</scope>
    <source>
        <strain evidence="4">EA-1</strain>
    </source>
</reference>
<dbReference type="GO" id="GO:0042602">
    <property type="term" value="F:riboflavin reductase (NADPH) activity"/>
    <property type="evidence" value="ECO:0007669"/>
    <property type="project" value="TreeGrafter"/>
</dbReference>
<dbReference type="PANTHER" id="PTHR30466:SF1">
    <property type="entry name" value="FMN REDUCTASE (NADH) RUTF"/>
    <property type="match status" value="1"/>
</dbReference>
<evidence type="ECO:0000313" key="4">
    <source>
        <dbReference type="Proteomes" id="UP000231932"/>
    </source>
</evidence>
<organism evidence="3 4">
    <name type="scientific">Kyrpidia spormannii</name>
    <dbReference type="NCBI Taxonomy" id="2055160"/>
    <lineage>
        <taxon>Bacteria</taxon>
        <taxon>Bacillati</taxon>
        <taxon>Bacillota</taxon>
        <taxon>Bacilli</taxon>
        <taxon>Bacillales</taxon>
        <taxon>Alicyclobacillaceae</taxon>
        <taxon>Kyrpidia</taxon>
    </lineage>
</organism>
<dbReference type="GO" id="GO:0010181">
    <property type="term" value="F:FMN binding"/>
    <property type="evidence" value="ECO:0007669"/>
    <property type="project" value="InterPro"/>
</dbReference>
<dbReference type="GO" id="GO:0006208">
    <property type="term" value="P:pyrimidine nucleobase catabolic process"/>
    <property type="evidence" value="ECO:0007669"/>
    <property type="project" value="TreeGrafter"/>
</dbReference>
<accession>A0A2K8N7G2</accession>
<dbReference type="PANTHER" id="PTHR30466">
    <property type="entry name" value="FLAVIN REDUCTASE"/>
    <property type="match status" value="1"/>
</dbReference>
<gene>
    <name evidence="3" type="ORF">CVV65_10385</name>
</gene>
<keyword evidence="1" id="KW-0560">Oxidoreductase</keyword>
<dbReference type="SMART" id="SM00903">
    <property type="entry name" value="Flavin_Reduct"/>
    <property type="match status" value="1"/>
</dbReference>
<evidence type="ECO:0000259" key="2">
    <source>
        <dbReference type="SMART" id="SM00903"/>
    </source>
</evidence>
<dbReference type="Proteomes" id="UP000231932">
    <property type="component" value="Chromosome"/>
</dbReference>